<evidence type="ECO:0000256" key="6">
    <source>
        <dbReference type="ARBA" id="ARBA00022679"/>
    </source>
</evidence>
<dbReference type="Proteomes" id="UP000245535">
    <property type="component" value="Unassembled WGS sequence"/>
</dbReference>
<dbReference type="PRINTS" id="PR00344">
    <property type="entry name" value="BCTRLSENSOR"/>
</dbReference>
<dbReference type="GO" id="GO:0000155">
    <property type="term" value="F:phosphorelay sensor kinase activity"/>
    <property type="evidence" value="ECO:0007669"/>
    <property type="project" value="InterPro"/>
</dbReference>
<dbReference type="Pfam" id="PF02518">
    <property type="entry name" value="HATPase_c"/>
    <property type="match status" value="1"/>
</dbReference>
<keyword evidence="8" id="KW-0547">Nucleotide-binding</keyword>
<dbReference type="SUPFAM" id="SSF47384">
    <property type="entry name" value="Homodimeric domain of signal transducing histidine kinase"/>
    <property type="match status" value="1"/>
</dbReference>
<evidence type="ECO:0000313" key="17">
    <source>
        <dbReference type="EMBL" id="PWJ43763.1"/>
    </source>
</evidence>
<feature type="transmembrane region" description="Helical" evidence="14">
    <location>
        <begin position="767"/>
        <end position="788"/>
    </location>
</feature>
<comment type="catalytic activity">
    <reaction evidence="1">
        <text>ATP + protein L-histidine = ADP + protein N-phospho-L-histidine.</text>
        <dbReference type="EC" id="2.7.13.3"/>
    </reaction>
</comment>
<evidence type="ECO:0000256" key="9">
    <source>
        <dbReference type="ARBA" id="ARBA00022777"/>
    </source>
</evidence>
<dbReference type="PANTHER" id="PTHR45528">
    <property type="entry name" value="SENSOR HISTIDINE KINASE CPXA"/>
    <property type="match status" value="1"/>
</dbReference>
<organism evidence="17 18">
    <name type="scientific">Sediminitomix flava</name>
    <dbReference type="NCBI Taxonomy" id="379075"/>
    <lineage>
        <taxon>Bacteria</taxon>
        <taxon>Pseudomonadati</taxon>
        <taxon>Bacteroidota</taxon>
        <taxon>Cytophagia</taxon>
        <taxon>Cytophagales</taxon>
        <taxon>Flammeovirgaceae</taxon>
        <taxon>Sediminitomix</taxon>
    </lineage>
</organism>
<keyword evidence="7 14" id="KW-0812">Transmembrane</keyword>
<feature type="transmembrane region" description="Helical" evidence="14">
    <location>
        <begin position="373"/>
        <end position="394"/>
    </location>
</feature>
<dbReference type="Pfam" id="PF00672">
    <property type="entry name" value="HAMP"/>
    <property type="match status" value="1"/>
</dbReference>
<keyword evidence="5" id="KW-0597">Phosphoprotein</keyword>
<dbReference type="SUPFAM" id="SSF55874">
    <property type="entry name" value="ATPase domain of HSP90 chaperone/DNA topoisomerase II/histidine kinase"/>
    <property type="match status" value="1"/>
</dbReference>
<dbReference type="SMART" id="SM00304">
    <property type="entry name" value="HAMP"/>
    <property type="match status" value="1"/>
</dbReference>
<keyword evidence="12" id="KW-0902">Two-component regulatory system</keyword>
<dbReference type="SMART" id="SM00388">
    <property type="entry name" value="HisKA"/>
    <property type="match status" value="1"/>
</dbReference>
<dbReference type="GO" id="GO:0005524">
    <property type="term" value="F:ATP binding"/>
    <property type="evidence" value="ECO:0007669"/>
    <property type="project" value="UniProtKB-KW"/>
</dbReference>
<dbReference type="PROSITE" id="PS50885">
    <property type="entry name" value="HAMP"/>
    <property type="match status" value="1"/>
</dbReference>
<feature type="transmembrane region" description="Helical" evidence="14">
    <location>
        <begin position="931"/>
        <end position="957"/>
    </location>
</feature>
<comment type="caution">
    <text evidence="17">The sequence shown here is derived from an EMBL/GenBank/DDBJ whole genome shotgun (WGS) entry which is preliminary data.</text>
</comment>
<accession>A0A315ZF12</accession>
<protein>
    <recommendedName>
        <fullName evidence="3">histidine kinase</fullName>
        <ecNumber evidence="3">2.7.13.3</ecNumber>
    </recommendedName>
</protein>
<name>A0A315ZF12_SEDFL</name>
<gene>
    <name evidence="17" type="ORF">BC781_101109</name>
</gene>
<dbReference type="SMART" id="SM00387">
    <property type="entry name" value="HATPase_c"/>
    <property type="match status" value="1"/>
</dbReference>
<feature type="domain" description="Histidine kinase" evidence="15">
    <location>
        <begin position="1027"/>
        <end position="1235"/>
    </location>
</feature>
<evidence type="ECO:0000256" key="13">
    <source>
        <dbReference type="ARBA" id="ARBA00023136"/>
    </source>
</evidence>
<dbReference type="InterPro" id="IPR036890">
    <property type="entry name" value="HATPase_C_sf"/>
</dbReference>
<evidence type="ECO:0000256" key="12">
    <source>
        <dbReference type="ARBA" id="ARBA00023012"/>
    </source>
</evidence>
<feature type="transmembrane region" description="Helical" evidence="14">
    <location>
        <begin position="406"/>
        <end position="427"/>
    </location>
</feature>
<feature type="transmembrane region" description="Helical" evidence="14">
    <location>
        <begin position="726"/>
        <end position="747"/>
    </location>
</feature>
<dbReference type="InterPro" id="IPR036097">
    <property type="entry name" value="HisK_dim/P_sf"/>
</dbReference>
<dbReference type="InterPro" id="IPR003661">
    <property type="entry name" value="HisK_dim/P_dom"/>
</dbReference>
<dbReference type="PANTHER" id="PTHR45528:SF1">
    <property type="entry name" value="SENSOR HISTIDINE KINASE CPXA"/>
    <property type="match status" value="1"/>
</dbReference>
<evidence type="ECO:0000256" key="4">
    <source>
        <dbReference type="ARBA" id="ARBA00022475"/>
    </source>
</evidence>
<evidence type="ECO:0000256" key="14">
    <source>
        <dbReference type="SAM" id="Phobius"/>
    </source>
</evidence>
<keyword evidence="6" id="KW-0808">Transferase</keyword>
<evidence type="ECO:0000256" key="3">
    <source>
        <dbReference type="ARBA" id="ARBA00012438"/>
    </source>
</evidence>
<evidence type="ECO:0000256" key="7">
    <source>
        <dbReference type="ARBA" id="ARBA00022692"/>
    </source>
</evidence>
<proteinExistence type="predicted"/>
<keyword evidence="13 14" id="KW-0472">Membrane</keyword>
<evidence type="ECO:0000313" key="18">
    <source>
        <dbReference type="Proteomes" id="UP000245535"/>
    </source>
</evidence>
<evidence type="ECO:0000259" key="16">
    <source>
        <dbReference type="PROSITE" id="PS50885"/>
    </source>
</evidence>
<evidence type="ECO:0000256" key="1">
    <source>
        <dbReference type="ARBA" id="ARBA00000085"/>
    </source>
</evidence>
<dbReference type="EMBL" id="QGDO01000001">
    <property type="protein sequence ID" value="PWJ43763.1"/>
    <property type="molecule type" value="Genomic_DNA"/>
</dbReference>
<dbReference type="PROSITE" id="PS50109">
    <property type="entry name" value="HIS_KIN"/>
    <property type="match status" value="1"/>
</dbReference>
<dbReference type="InterPro" id="IPR050398">
    <property type="entry name" value="HssS/ArlS-like"/>
</dbReference>
<keyword evidence="4" id="KW-1003">Cell membrane</keyword>
<feature type="transmembrane region" description="Helical" evidence="14">
    <location>
        <begin position="249"/>
        <end position="269"/>
    </location>
</feature>
<feature type="transmembrane region" description="Helical" evidence="14">
    <location>
        <begin position="333"/>
        <end position="353"/>
    </location>
</feature>
<dbReference type="CDD" id="cd06225">
    <property type="entry name" value="HAMP"/>
    <property type="match status" value="1"/>
</dbReference>
<evidence type="ECO:0000256" key="5">
    <source>
        <dbReference type="ARBA" id="ARBA00022553"/>
    </source>
</evidence>
<evidence type="ECO:0000256" key="10">
    <source>
        <dbReference type="ARBA" id="ARBA00022840"/>
    </source>
</evidence>
<dbReference type="Pfam" id="PF00512">
    <property type="entry name" value="HisKA"/>
    <property type="match status" value="1"/>
</dbReference>
<keyword evidence="10" id="KW-0067">ATP-binding</keyword>
<feature type="domain" description="HAMP" evidence="16">
    <location>
        <begin position="958"/>
        <end position="1010"/>
    </location>
</feature>
<feature type="transmembrane region" description="Helical" evidence="14">
    <location>
        <begin position="289"/>
        <end position="312"/>
    </location>
</feature>
<dbReference type="InterPro" id="IPR003594">
    <property type="entry name" value="HATPase_dom"/>
</dbReference>
<dbReference type="Gene3D" id="6.10.340.10">
    <property type="match status" value="1"/>
</dbReference>
<dbReference type="InterPro" id="IPR005467">
    <property type="entry name" value="His_kinase_dom"/>
</dbReference>
<dbReference type="Gene3D" id="1.10.287.130">
    <property type="match status" value="1"/>
</dbReference>
<feature type="transmembrane region" description="Helical" evidence="14">
    <location>
        <begin position="218"/>
        <end position="237"/>
    </location>
</feature>
<evidence type="ECO:0000256" key="8">
    <source>
        <dbReference type="ARBA" id="ARBA00022741"/>
    </source>
</evidence>
<keyword evidence="18" id="KW-1185">Reference proteome</keyword>
<dbReference type="InterPro" id="IPR003660">
    <property type="entry name" value="HAMP_dom"/>
</dbReference>
<evidence type="ECO:0000259" key="15">
    <source>
        <dbReference type="PROSITE" id="PS50109"/>
    </source>
</evidence>
<reference evidence="17 18" key="1">
    <citation type="submission" date="2018-03" db="EMBL/GenBank/DDBJ databases">
        <title>Genomic Encyclopedia of Archaeal and Bacterial Type Strains, Phase II (KMG-II): from individual species to whole genera.</title>
        <authorList>
            <person name="Goeker M."/>
        </authorList>
    </citation>
    <scope>NUCLEOTIDE SEQUENCE [LARGE SCALE GENOMIC DNA]</scope>
    <source>
        <strain evidence="17 18">DSM 28229</strain>
    </source>
</reference>
<evidence type="ECO:0000256" key="11">
    <source>
        <dbReference type="ARBA" id="ARBA00022989"/>
    </source>
</evidence>
<keyword evidence="9" id="KW-0418">Kinase</keyword>
<dbReference type="CDD" id="cd00082">
    <property type="entry name" value="HisKA"/>
    <property type="match status" value="1"/>
</dbReference>
<dbReference type="RefSeq" id="WP_109615301.1">
    <property type="nucleotide sequence ID" value="NZ_QGDO01000001.1"/>
</dbReference>
<dbReference type="AlphaFoldDB" id="A0A315ZF12"/>
<dbReference type="SUPFAM" id="SSF158472">
    <property type="entry name" value="HAMP domain-like"/>
    <property type="match status" value="1"/>
</dbReference>
<feature type="transmembrane region" description="Helical" evidence="14">
    <location>
        <begin position="465"/>
        <end position="487"/>
    </location>
</feature>
<dbReference type="EC" id="2.7.13.3" evidence="3"/>
<feature type="transmembrane region" description="Helical" evidence="14">
    <location>
        <begin position="21"/>
        <end position="40"/>
    </location>
</feature>
<evidence type="ECO:0000256" key="2">
    <source>
        <dbReference type="ARBA" id="ARBA00004651"/>
    </source>
</evidence>
<keyword evidence="11 14" id="KW-1133">Transmembrane helix</keyword>
<sequence length="1241" mass="144277">MRMLFYPFYIKDRIKKRNHSFLISIVAFIISISLQFFFFYSSDLRNYADRVEDNLKQASSKVEYDLNHLKEQIKKDEVIRFNDLLRDNNSALYIYKNQNLVFWNNNVNPYSLPYSAIKGYYTEKCISYQKVIYFVKKSALTLFNNDFQFVAVIPLEIDPKVDVSFIEEYLNSDIFPESRNISLTIDQSAGLPIYNAHHKYMFSLEKGDSYDVYYENVWLVYFFMIIAFCYGTVSVSIHMNVLLEQRKTLLTFFLLTFFTVLMRFAFLWISFRLGSGKIDSIYSLFWGQVFYSSLQELIISVICCSVYFYFLFRNFNYFINIRGVLQLSYISKIIVSGGLVLSTFLFTYAFTQILKISFQLSDSSLDLLHGISFDYVTLQLMLLFAIFARIYFFITHTVSKLLNKLLNGFYLISSVILIVSFMFFTFHWRDGELTLILFSANAVYVLASVLFNFPQNIYRDHLKSLVYICLCAMVCALIGANANYWYVDKENIQKKESFAYSLVNRNPYEMNYLIGLKEEIEANKIIKKNFRNIEKVRNELESNSRYRKLRQYFNQYDVLYYFFDEKGVPLNSNMSLRSMLKPLIESDAVTHFNNIYYKNDLANGIRRYVMNVRVDDESGNRIGYLLMELNMVGRNNNSGLAAMNVEEKYFDSGHEYSYAVFQADNLVYSQGDFTYTKDFIKNFAFKEHSDWMRRSVTLDGYLHYRLPEQNGNMVIISSQVYSFDDFLSSFSFLFLFSLVIFISKLLAFNISTKGEQYTTNFITKIQLYLDLAFFIPMIIIGGVVLTVLSNRMNEEMKAVYKDKAKDISRSIADKMDGYVDREVTESELRTELQLLAGILGSDIYLYDTKGRFIEASHPYLLDAFMLSDYINPKAYSSIIELKQSKVLLSESIGNLNYNTAFASIRSASTGNVIGIVSMPFFRSEFRLNQTVLSVLAIISKLLTLIFLSLIPFSYLMFRSLVSPLELITQKIKKISLSEKNEPIDYHTNDEFGLLINEYNRMLVNLEQSKVALARSQKESAWREIARQVAHEIKNPLTPMRLAIQQLQRTQKEENPRVNRMYNMLLTQVDTLSDIATSFSSFAQMPIPKEEKIDITVVLKQVMALHRSKEEADIHFEIPEEKIWVIGDGKLLGRIFTNIILNGIQAVEQGTRPKIYVEMRVTEAHQVRVEVKDNGRGIEQEHQQKIFVPNFTTKEYGSGIGLAISKRGIEHLNGNIWFETEVGVGTSFFVELPLLNENLIVS</sequence>
<dbReference type="GO" id="GO:0005886">
    <property type="term" value="C:plasma membrane"/>
    <property type="evidence" value="ECO:0007669"/>
    <property type="project" value="UniProtKB-SubCell"/>
</dbReference>
<comment type="subcellular location">
    <subcellularLocation>
        <location evidence="2">Cell membrane</location>
        <topology evidence="2">Multi-pass membrane protein</topology>
    </subcellularLocation>
</comment>
<dbReference type="Gene3D" id="3.30.565.10">
    <property type="entry name" value="Histidine kinase-like ATPase, C-terminal domain"/>
    <property type="match status" value="1"/>
</dbReference>
<dbReference type="OrthoDB" id="9776727at2"/>
<dbReference type="InterPro" id="IPR004358">
    <property type="entry name" value="Sig_transdc_His_kin-like_C"/>
</dbReference>